<dbReference type="EMBL" id="DTBD01000019">
    <property type="protein sequence ID" value="HGQ64118.1"/>
    <property type="molecule type" value="Genomic_DNA"/>
</dbReference>
<organism evidence="2">
    <name type="scientific">Ignisphaera aggregans</name>
    <dbReference type="NCBI Taxonomy" id="334771"/>
    <lineage>
        <taxon>Archaea</taxon>
        <taxon>Thermoproteota</taxon>
        <taxon>Thermoprotei</taxon>
        <taxon>Desulfurococcales</taxon>
        <taxon>Desulfurococcaceae</taxon>
        <taxon>Ignisphaera</taxon>
    </lineage>
</organism>
<gene>
    <name evidence="2" type="ORF">ENU08_02600</name>
    <name evidence="1" type="ORF">ENU41_01820</name>
</gene>
<sequence>MEYVVDLVIIGNVNASKCIKLTYILSELKADFYIFCGGLGECLDSLDFVEKGFGVPSIHDDDYIIKVLKERNLFISGRWAKINNVCVAGVDAKNPVLSINRISSGTIPQECSLYVIVLTYPLSISKCSKVNFGNKEYSIGLPKDLSVKITELINTVGLIIACQENSAELCLDHIGSSALYLSIPKTISIVRVKLDVQNRNIASINVLG</sequence>
<dbReference type="AlphaFoldDB" id="A0A7C4JJ07"/>
<dbReference type="EMBL" id="DTCK01000010">
    <property type="protein sequence ID" value="HGQ35402.1"/>
    <property type="molecule type" value="Genomic_DNA"/>
</dbReference>
<evidence type="ECO:0000313" key="1">
    <source>
        <dbReference type="EMBL" id="HGQ35402.1"/>
    </source>
</evidence>
<comment type="caution">
    <text evidence="2">The sequence shown here is derived from an EMBL/GenBank/DDBJ whole genome shotgun (WGS) entry which is preliminary data.</text>
</comment>
<reference evidence="2" key="1">
    <citation type="journal article" date="2020" name="mSystems">
        <title>Genome- and Community-Level Interaction Insights into Carbon Utilization and Element Cycling Functions of Hydrothermarchaeota in Hydrothermal Sediment.</title>
        <authorList>
            <person name="Zhou Z."/>
            <person name="Liu Y."/>
            <person name="Xu W."/>
            <person name="Pan J."/>
            <person name="Luo Z.H."/>
            <person name="Li M."/>
        </authorList>
    </citation>
    <scope>NUCLEOTIDE SEQUENCE [LARGE SCALE GENOMIC DNA]</scope>
    <source>
        <strain evidence="2">SpSt-637</strain>
        <strain evidence="1">SpSt-667</strain>
    </source>
</reference>
<evidence type="ECO:0000313" key="2">
    <source>
        <dbReference type="EMBL" id="HGQ64118.1"/>
    </source>
</evidence>
<name>A0A7C4JJ07_9CREN</name>
<accession>A0A7C4JJ07</accession>
<protein>
    <submittedName>
        <fullName evidence="2">Uncharacterized protein</fullName>
    </submittedName>
</protein>
<proteinExistence type="predicted"/>